<proteinExistence type="predicted"/>
<dbReference type="AlphaFoldDB" id="A0A0F8XLU9"/>
<accession>A0A0F8XLU9</accession>
<evidence type="ECO:0000313" key="1">
    <source>
        <dbReference type="EMBL" id="KKK70047.1"/>
    </source>
</evidence>
<dbReference type="EMBL" id="LAZR01058368">
    <property type="protein sequence ID" value="KKK70047.1"/>
    <property type="molecule type" value="Genomic_DNA"/>
</dbReference>
<sequence>EVVKAVAGKSHTVVEMMINRMAGPPGKSEFKNYVDIYIPEGIQLEIKTLDKSGSLYKTYNEQLNKKPGKIIVPEFGGVVGKA</sequence>
<organism evidence="1">
    <name type="scientific">marine sediment metagenome</name>
    <dbReference type="NCBI Taxonomy" id="412755"/>
    <lineage>
        <taxon>unclassified sequences</taxon>
        <taxon>metagenomes</taxon>
        <taxon>ecological metagenomes</taxon>
    </lineage>
</organism>
<protein>
    <submittedName>
        <fullName evidence="1">Uncharacterized protein</fullName>
    </submittedName>
</protein>
<name>A0A0F8XLU9_9ZZZZ</name>
<comment type="caution">
    <text evidence="1">The sequence shown here is derived from an EMBL/GenBank/DDBJ whole genome shotgun (WGS) entry which is preliminary data.</text>
</comment>
<feature type="non-terminal residue" evidence="1">
    <location>
        <position position="1"/>
    </location>
</feature>
<reference evidence="1" key="1">
    <citation type="journal article" date="2015" name="Nature">
        <title>Complex archaea that bridge the gap between prokaryotes and eukaryotes.</title>
        <authorList>
            <person name="Spang A."/>
            <person name="Saw J.H."/>
            <person name="Jorgensen S.L."/>
            <person name="Zaremba-Niedzwiedzka K."/>
            <person name="Martijn J."/>
            <person name="Lind A.E."/>
            <person name="van Eijk R."/>
            <person name="Schleper C."/>
            <person name="Guy L."/>
            <person name="Ettema T.J."/>
        </authorList>
    </citation>
    <scope>NUCLEOTIDE SEQUENCE</scope>
</reference>
<gene>
    <name evidence="1" type="ORF">LCGC14_2927930</name>
</gene>